<comment type="caution">
    <text evidence="9">The sequence shown here is derived from an EMBL/GenBank/DDBJ whole genome shotgun (WGS) entry which is preliminary data.</text>
</comment>
<evidence type="ECO:0000256" key="7">
    <source>
        <dbReference type="ARBA" id="ARBA00025043"/>
    </source>
</evidence>
<proteinExistence type="inferred from homology"/>
<dbReference type="Pfam" id="PF08617">
    <property type="entry name" value="CGI-121"/>
    <property type="match status" value="1"/>
</dbReference>
<sequence>MSGVKTIQLSHVPLNRPVHVALYRNLQNASFLREQLLSGNTEFEYAFIDATMILSTTHILTAVFRALNDYQNNRLKSKNVHSEVVYSLSSNNNIAESFRKFGLIDTTEDLLVIKVSTSPEATNESVAQHLQKVIKGTPVDFNNENLRLVSDVSKIKKAYKLGTGNAKPGQKAETNKAGQNGYTSSATLEAEMKDLERTIIGLMALRGA</sequence>
<dbReference type="SUPFAM" id="SSF143870">
    <property type="entry name" value="PF0523-like"/>
    <property type="match status" value="1"/>
</dbReference>
<dbReference type="PANTHER" id="PTHR15840">
    <property type="entry name" value="CGI-121 FAMILY MEMBER"/>
    <property type="match status" value="1"/>
</dbReference>
<dbReference type="OMA" id="IVCRMST"/>
<dbReference type="GO" id="GO:0005634">
    <property type="term" value="C:nucleus"/>
    <property type="evidence" value="ECO:0007669"/>
    <property type="project" value="UniProtKB-SubCell"/>
</dbReference>
<evidence type="ECO:0000256" key="4">
    <source>
        <dbReference type="ARBA" id="ARBA00016009"/>
    </source>
</evidence>
<evidence type="ECO:0000256" key="1">
    <source>
        <dbReference type="ARBA" id="ARBA00004123"/>
    </source>
</evidence>
<dbReference type="InterPro" id="IPR036504">
    <property type="entry name" value="CGI121/TPRKB_sf"/>
</dbReference>
<accession>A0A1D2JP15</accession>
<evidence type="ECO:0000256" key="3">
    <source>
        <dbReference type="ARBA" id="ARBA00015316"/>
    </source>
</evidence>
<comment type="subcellular location">
    <subcellularLocation>
        <location evidence="1">Nucleus</location>
    </subcellularLocation>
</comment>
<evidence type="ECO:0000256" key="8">
    <source>
        <dbReference type="RuleBase" id="RU004398"/>
    </source>
</evidence>
<dbReference type="PANTHER" id="PTHR15840:SF10">
    <property type="entry name" value="EKC_KEOPS COMPLEX SUBUNIT TPRKB"/>
    <property type="match status" value="1"/>
</dbReference>
<comment type="similarity">
    <text evidence="2 8">Belongs to the CGI121/TPRKB family.</text>
</comment>
<dbReference type="VEuPathDB" id="FungiDB:PADG_04430"/>
<keyword evidence="5" id="KW-0819">tRNA processing</keyword>
<dbReference type="OrthoDB" id="329139at2759"/>
<name>A0A1D2JP15_PARBR</name>
<evidence type="ECO:0000313" key="10">
    <source>
        <dbReference type="Proteomes" id="UP000242814"/>
    </source>
</evidence>
<evidence type="ECO:0000313" key="9">
    <source>
        <dbReference type="EMBL" id="ODH44915.1"/>
    </source>
</evidence>
<evidence type="ECO:0000256" key="2">
    <source>
        <dbReference type="ARBA" id="ARBA00005546"/>
    </source>
</evidence>
<dbReference type="GO" id="GO:0002949">
    <property type="term" value="P:tRNA threonylcarbamoyladenosine modification"/>
    <property type="evidence" value="ECO:0007669"/>
    <property type="project" value="TreeGrafter"/>
</dbReference>
<dbReference type="InterPro" id="IPR013926">
    <property type="entry name" value="CGI121/TPRKB"/>
</dbReference>
<reference evidence="9 10" key="1">
    <citation type="submission" date="2016-06" db="EMBL/GenBank/DDBJ databases">
        <authorList>
            <person name="Kjaerup R.B."/>
            <person name="Dalgaard T.S."/>
            <person name="Juul-Madsen H.R."/>
        </authorList>
    </citation>
    <scope>NUCLEOTIDE SEQUENCE [LARGE SCALE GENOMIC DNA]</scope>
    <source>
        <strain evidence="9 10">Pb300</strain>
    </source>
</reference>
<dbReference type="Proteomes" id="UP000242814">
    <property type="component" value="Unassembled WGS sequence"/>
</dbReference>
<gene>
    <name evidence="9" type="ORF">ACO22_00611</name>
</gene>
<evidence type="ECO:0000256" key="6">
    <source>
        <dbReference type="ARBA" id="ARBA00023242"/>
    </source>
</evidence>
<comment type="function">
    <text evidence="7">Component of the EKC/KEOPS complex that is required for the formation of a threonylcarbamoyl group on adenosine at position 37 (t(6)A37) in tRNAs that read codons beginning with adenine. The complex is probably involved in the transfer of the threonylcarbamoyl moiety of threonylcarbamoyl-AMP (TC-AMP) to the N6 group of A37. CGI121 acts as an allosteric effector that regulates the t(6)A activity of the complex. The EKC/KEOPS complex also promotes both telomere uncapping and telomere elongation. The complex is required for efficient recruitment of transcriptional coactivators. CGI121 is not required for tRNA modification.</text>
</comment>
<keyword evidence="6 8" id="KW-0539">Nucleus</keyword>
<protein>
    <recommendedName>
        <fullName evidence="4">EKC/KEOPS complex subunit CGI121</fullName>
    </recommendedName>
    <alternativeName>
        <fullName evidence="3">EKC/KEOPS complex subunit cgi121</fullName>
    </alternativeName>
</protein>
<dbReference type="AlphaFoldDB" id="A0A1D2JP15"/>
<evidence type="ECO:0000256" key="5">
    <source>
        <dbReference type="ARBA" id="ARBA00022694"/>
    </source>
</evidence>
<organism evidence="9 10">
    <name type="scientific">Paracoccidioides brasiliensis</name>
    <dbReference type="NCBI Taxonomy" id="121759"/>
    <lineage>
        <taxon>Eukaryota</taxon>
        <taxon>Fungi</taxon>
        <taxon>Dikarya</taxon>
        <taxon>Ascomycota</taxon>
        <taxon>Pezizomycotina</taxon>
        <taxon>Eurotiomycetes</taxon>
        <taxon>Eurotiomycetidae</taxon>
        <taxon>Onygenales</taxon>
        <taxon>Ajellomycetaceae</taxon>
        <taxon>Paracoccidioides</taxon>
    </lineage>
</organism>
<dbReference type="EMBL" id="LZYO01000012">
    <property type="protein sequence ID" value="ODH44915.1"/>
    <property type="molecule type" value="Genomic_DNA"/>
</dbReference>
<dbReference type="GO" id="GO:0000408">
    <property type="term" value="C:EKC/KEOPS complex"/>
    <property type="evidence" value="ECO:0007669"/>
    <property type="project" value="TreeGrafter"/>
</dbReference>
<dbReference type="Gene3D" id="3.30.2380.10">
    <property type="entry name" value="CGI121/TPRKB"/>
    <property type="match status" value="1"/>
</dbReference>
<dbReference type="VEuPathDB" id="FungiDB:PABG_01056"/>
<dbReference type="GO" id="GO:0005829">
    <property type="term" value="C:cytosol"/>
    <property type="evidence" value="ECO:0007669"/>
    <property type="project" value="TreeGrafter"/>
</dbReference>